<dbReference type="SMART" id="SM01018">
    <property type="entry name" value="B12-binding_2"/>
    <property type="match status" value="1"/>
</dbReference>
<reference evidence="6" key="1">
    <citation type="submission" date="2018-05" db="EMBL/GenBank/DDBJ databases">
        <authorList>
            <person name="Lanie J.A."/>
            <person name="Ng W.-L."/>
            <person name="Kazmierczak K.M."/>
            <person name="Andrzejewski T.M."/>
            <person name="Davidsen T.M."/>
            <person name="Wayne K.J."/>
            <person name="Tettelin H."/>
            <person name="Glass J.I."/>
            <person name="Rusch D."/>
            <person name="Podicherti R."/>
            <person name="Tsui H.-C.T."/>
            <person name="Winkler M.E."/>
        </authorList>
    </citation>
    <scope>NUCLEOTIDE SEQUENCE</scope>
</reference>
<sequence length="215" mass="22899">MMLDLDDRLDRIYENILDYEAKQVAELVKSEVEAGTDLKIILDDALIAAMDEVGDLFAEGELFVPEMLMAANAMKAGMEILRPLLSESDVPSAGKVVIGTVHRDIHDIGKNLVGMMLEGGGFEVIDLGVNVAPAEFVEAAAKHSPDIIGMSALLTTTMPNMPKTIDALHKADFKGKIIVGGAPVTLEFAETIGSDSYAPDASVAVSLAREMLGID</sequence>
<dbReference type="InterPro" id="IPR003759">
    <property type="entry name" value="Cbl-bd_cap"/>
</dbReference>
<evidence type="ECO:0000256" key="3">
    <source>
        <dbReference type="ARBA" id="ARBA00023285"/>
    </source>
</evidence>
<proteinExistence type="inferred from homology"/>
<dbReference type="Pfam" id="PF02310">
    <property type="entry name" value="B12-binding"/>
    <property type="match status" value="1"/>
</dbReference>
<evidence type="ECO:0000313" key="6">
    <source>
        <dbReference type="EMBL" id="SVA73403.1"/>
    </source>
</evidence>
<accession>A0A381YA93</accession>
<feature type="domain" description="B12-binding N-terminal" evidence="5">
    <location>
        <begin position="1"/>
        <end position="93"/>
    </location>
</feature>
<comment type="similarity">
    <text evidence="1">Belongs to the methylamine corrinoid protein family.</text>
</comment>
<dbReference type="SUPFAM" id="SSF52242">
    <property type="entry name" value="Cobalamin (vitamin B12)-binding domain"/>
    <property type="match status" value="1"/>
</dbReference>
<dbReference type="EMBL" id="UINC01017643">
    <property type="protein sequence ID" value="SVA73403.1"/>
    <property type="molecule type" value="Genomic_DNA"/>
</dbReference>
<dbReference type="PANTHER" id="PTHR45833:SF1">
    <property type="entry name" value="METHIONINE SYNTHASE"/>
    <property type="match status" value="1"/>
</dbReference>
<dbReference type="InterPro" id="IPR036724">
    <property type="entry name" value="Cobalamin-bd_sf"/>
</dbReference>
<dbReference type="GO" id="GO:0008705">
    <property type="term" value="F:methionine synthase activity"/>
    <property type="evidence" value="ECO:0007669"/>
    <property type="project" value="TreeGrafter"/>
</dbReference>
<evidence type="ECO:0000259" key="4">
    <source>
        <dbReference type="PROSITE" id="PS51332"/>
    </source>
</evidence>
<dbReference type="CDD" id="cd02070">
    <property type="entry name" value="corrinoid_protein_B12-BD"/>
    <property type="match status" value="1"/>
</dbReference>
<dbReference type="SUPFAM" id="SSF47644">
    <property type="entry name" value="Methionine synthase domain"/>
    <property type="match status" value="1"/>
</dbReference>
<dbReference type="PROSITE" id="PS51332">
    <property type="entry name" value="B12_BINDING"/>
    <property type="match status" value="1"/>
</dbReference>
<dbReference type="Gene3D" id="3.40.50.280">
    <property type="entry name" value="Cobalamin-binding domain"/>
    <property type="match status" value="1"/>
</dbReference>
<feature type="domain" description="B12-binding" evidence="4">
    <location>
        <begin position="93"/>
        <end position="215"/>
    </location>
</feature>
<dbReference type="FunFam" id="3.40.50.280:FF:000003">
    <property type="entry name" value="Dimethylamine methyltransferase corrinoid protein"/>
    <property type="match status" value="1"/>
</dbReference>
<dbReference type="InterPro" id="IPR050554">
    <property type="entry name" value="Met_Synthase/Corrinoid"/>
</dbReference>
<evidence type="ECO:0000256" key="2">
    <source>
        <dbReference type="ARBA" id="ARBA00022723"/>
    </source>
</evidence>
<keyword evidence="2" id="KW-0479">Metal-binding</keyword>
<dbReference type="InterPro" id="IPR036594">
    <property type="entry name" value="Meth_synthase_dom"/>
</dbReference>
<dbReference type="PANTHER" id="PTHR45833">
    <property type="entry name" value="METHIONINE SYNTHASE"/>
    <property type="match status" value="1"/>
</dbReference>
<keyword evidence="3" id="KW-0170">Cobalt</keyword>
<dbReference type="GO" id="GO:0046872">
    <property type="term" value="F:metal ion binding"/>
    <property type="evidence" value="ECO:0007669"/>
    <property type="project" value="UniProtKB-KW"/>
</dbReference>
<dbReference type="InterPro" id="IPR006158">
    <property type="entry name" value="Cobalamin-bd"/>
</dbReference>
<evidence type="ECO:0000256" key="1">
    <source>
        <dbReference type="ARBA" id="ARBA00010854"/>
    </source>
</evidence>
<name>A0A381YA93_9ZZZZ</name>
<dbReference type="GO" id="GO:0031419">
    <property type="term" value="F:cobalamin binding"/>
    <property type="evidence" value="ECO:0007669"/>
    <property type="project" value="InterPro"/>
</dbReference>
<dbReference type="Pfam" id="PF02607">
    <property type="entry name" value="B12-binding_2"/>
    <property type="match status" value="1"/>
</dbReference>
<protein>
    <recommendedName>
        <fullName evidence="7">B12-binding domain-containing protein</fullName>
    </recommendedName>
</protein>
<dbReference type="GO" id="GO:0046653">
    <property type="term" value="P:tetrahydrofolate metabolic process"/>
    <property type="evidence" value="ECO:0007669"/>
    <property type="project" value="TreeGrafter"/>
</dbReference>
<evidence type="ECO:0008006" key="7">
    <source>
        <dbReference type="Google" id="ProtNLM"/>
    </source>
</evidence>
<dbReference type="Gene3D" id="1.10.1240.10">
    <property type="entry name" value="Methionine synthase domain"/>
    <property type="match status" value="1"/>
</dbReference>
<dbReference type="GO" id="GO:0005829">
    <property type="term" value="C:cytosol"/>
    <property type="evidence" value="ECO:0007669"/>
    <property type="project" value="TreeGrafter"/>
</dbReference>
<organism evidence="6">
    <name type="scientific">marine metagenome</name>
    <dbReference type="NCBI Taxonomy" id="408172"/>
    <lineage>
        <taxon>unclassified sequences</taxon>
        <taxon>metagenomes</taxon>
        <taxon>ecological metagenomes</taxon>
    </lineage>
</organism>
<evidence type="ECO:0000259" key="5">
    <source>
        <dbReference type="PROSITE" id="PS51337"/>
    </source>
</evidence>
<dbReference type="GO" id="GO:0050667">
    <property type="term" value="P:homocysteine metabolic process"/>
    <property type="evidence" value="ECO:0007669"/>
    <property type="project" value="TreeGrafter"/>
</dbReference>
<dbReference type="PROSITE" id="PS51337">
    <property type="entry name" value="B12_BINDING_NTER"/>
    <property type="match status" value="1"/>
</dbReference>
<dbReference type="AlphaFoldDB" id="A0A381YA93"/>
<gene>
    <name evidence="6" type="ORF">METZ01_LOCUS126257</name>
</gene>